<dbReference type="OrthoDB" id="10020218at2759"/>
<sequence length="221" mass="26082">MQTSNIKLIEKSELNLADDFNQDQYSSPDINQLACSLKNKIFSKYISNYLTEKVEQMWILYEKRIDKFFKENHLNITCSNARPQIAMKLEELAKYQQENIETCKRDIEILCSFRRRLRNENKYSVQLQSSQRPPTSSSSIRVPKTPRCIDRSKVTTGIYKDDTYEFDDSKRNKISNQELNALSLSSYQHNRRQCIFKHGEILPLDLTSKTRTIRITYLCNN</sequence>
<reference evidence="4" key="1">
    <citation type="submission" date="2021-02" db="EMBL/GenBank/DDBJ databases">
        <authorList>
            <person name="Nowell W R."/>
        </authorList>
    </citation>
    <scope>NUCLEOTIDE SEQUENCE</scope>
</reference>
<evidence type="ECO:0000313" key="9">
    <source>
        <dbReference type="Proteomes" id="UP000663856"/>
    </source>
</evidence>
<evidence type="ECO:0000313" key="6">
    <source>
        <dbReference type="EMBL" id="CAF4142093.1"/>
    </source>
</evidence>
<dbReference type="Proteomes" id="UP000681967">
    <property type="component" value="Unassembled WGS sequence"/>
</dbReference>
<dbReference type="EMBL" id="CAJOBH010018019">
    <property type="protein sequence ID" value="CAF4203078.1"/>
    <property type="molecule type" value="Genomic_DNA"/>
</dbReference>
<accession>A0A816UU38</accession>
<evidence type="ECO:0000256" key="1">
    <source>
        <dbReference type="SAM" id="MobiDB-lite"/>
    </source>
</evidence>
<dbReference type="Proteomes" id="UP000676336">
    <property type="component" value="Unassembled WGS sequence"/>
</dbReference>
<dbReference type="Proteomes" id="UP000663855">
    <property type="component" value="Unassembled WGS sequence"/>
</dbReference>
<dbReference type="AlphaFoldDB" id="A0A816UU38"/>
<evidence type="ECO:0000313" key="7">
    <source>
        <dbReference type="EMBL" id="CAF4203078.1"/>
    </source>
</evidence>
<dbReference type="EMBL" id="CAJOBG010009622">
    <property type="protein sequence ID" value="CAF4269936.1"/>
    <property type="molecule type" value="Genomic_DNA"/>
</dbReference>
<organism evidence="4 9">
    <name type="scientific">Rotaria magnacalcarata</name>
    <dbReference type="NCBI Taxonomy" id="392030"/>
    <lineage>
        <taxon>Eukaryota</taxon>
        <taxon>Metazoa</taxon>
        <taxon>Spiralia</taxon>
        <taxon>Gnathifera</taxon>
        <taxon>Rotifera</taxon>
        <taxon>Eurotatoria</taxon>
        <taxon>Bdelloidea</taxon>
        <taxon>Philodinida</taxon>
        <taxon>Philodinidae</taxon>
        <taxon>Rotaria</taxon>
    </lineage>
</organism>
<protein>
    <submittedName>
        <fullName evidence="4">Uncharacterized protein</fullName>
    </submittedName>
</protein>
<evidence type="ECO:0000313" key="4">
    <source>
        <dbReference type="EMBL" id="CAF2117788.1"/>
    </source>
</evidence>
<keyword evidence="10" id="KW-1185">Reference proteome</keyword>
<dbReference type="EMBL" id="CAJNRF010010172">
    <property type="protein sequence ID" value="CAF2117788.1"/>
    <property type="molecule type" value="Genomic_DNA"/>
</dbReference>
<dbReference type="EMBL" id="CAJOBI010009609">
    <property type="protein sequence ID" value="CAF4142093.1"/>
    <property type="molecule type" value="Genomic_DNA"/>
</dbReference>
<evidence type="ECO:0000313" key="5">
    <source>
        <dbReference type="EMBL" id="CAF4140566.1"/>
    </source>
</evidence>
<dbReference type="Proteomes" id="UP000663834">
    <property type="component" value="Unassembled WGS sequence"/>
</dbReference>
<evidence type="ECO:0000313" key="10">
    <source>
        <dbReference type="Proteomes" id="UP000663866"/>
    </source>
</evidence>
<dbReference type="EMBL" id="CAJNOV010006282">
    <property type="protein sequence ID" value="CAF1241977.1"/>
    <property type="molecule type" value="Genomic_DNA"/>
</dbReference>
<comment type="caution">
    <text evidence="4">The sequence shown here is derived from an EMBL/GenBank/DDBJ whole genome shotgun (WGS) entry which is preliminary data.</text>
</comment>
<feature type="region of interest" description="Disordered" evidence="1">
    <location>
        <begin position="124"/>
        <end position="143"/>
    </location>
</feature>
<evidence type="ECO:0000313" key="8">
    <source>
        <dbReference type="EMBL" id="CAF4269936.1"/>
    </source>
</evidence>
<dbReference type="Proteomes" id="UP000681720">
    <property type="component" value="Unassembled WGS sequence"/>
</dbReference>
<gene>
    <name evidence="7" type="ORF">BYL167_LOCUS23727</name>
    <name evidence="2" type="ORF">CJN711_LOCUS14042</name>
    <name evidence="5" type="ORF">GIL414_LOCUS18989</name>
    <name evidence="3" type="ORF">KQP761_LOCUS21927</name>
    <name evidence="8" type="ORF">OVN521_LOCUS30031</name>
    <name evidence="6" type="ORF">SMN809_LOCUS19304</name>
    <name evidence="4" type="ORF">WKI299_LOCUS23699</name>
</gene>
<feature type="compositionally biased region" description="Low complexity" evidence="1">
    <location>
        <begin position="128"/>
        <end position="139"/>
    </location>
</feature>
<dbReference type="Proteomes" id="UP000663856">
    <property type="component" value="Unassembled WGS sequence"/>
</dbReference>
<dbReference type="Proteomes" id="UP000663866">
    <property type="component" value="Unassembled WGS sequence"/>
</dbReference>
<name>A0A816UU38_9BILA</name>
<evidence type="ECO:0000313" key="3">
    <source>
        <dbReference type="EMBL" id="CAF1597953.1"/>
    </source>
</evidence>
<dbReference type="EMBL" id="CAJOBJ010009534">
    <property type="protein sequence ID" value="CAF4140566.1"/>
    <property type="molecule type" value="Genomic_DNA"/>
</dbReference>
<evidence type="ECO:0000313" key="2">
    <source>
        <dbReference type="EMBL" id="CAF1241977.1"/>
    </source>
</evidence>
<proteinExistence type="predicted"/>
<dbReference type="EMBL" id="CAJNOW010011468">
    <property type="protein sequence ID" value="CAF1597953.1"/>
    <property type="molecule type" value="Genomic_DNA"/>
</dbReference>